<comment type="subcellular location">
    <subcellularLocation>
        <location evidence="1 3">Nucleus</location>
    </subcellularLocation>
</comment>
<dbReference type="InterPro" id="IPR009057">
    <property type="entry name" value="Homeodomain-like_sf"/>
</dbReference>
<feature type="DNA-binding region" description="Homeobox" evidence="3">
    <location>
        <begin position="68"/>
        <end position="127"/>
    </location>
</feature>
<dbReference type="AlphaFoldDB" id="A0AAV8SBZ8"/>
<dbReference type="GO" id="GO:0005634">
    <property type="term" value="C:nucleus"/>
    <property type="evidence" value="ECO:0007669"/>
    <property type="project" value="UniProtKB-SubCell"/>
</dbReference>
<feature type="compositionally biased region" description="Basic residues" evidence="4">
    <location>
        <begin position="1006"/>
        <end position="1021"/>
    </location>
</feature>
<comment type="caution">
    <text evidence="6">The sequence shown here is derived from an EMBL/GenBank/DDBJ whole genome shotgun (WGS) entry which is preliminary data.</text>
</comment>
<dbReference type="GO" id="GO:0003677">
    <property type="term" value="F:DNA binding"/>
    <property type="evidence" value="ECO:0007669"/>
    <property type="project" value="UniProtKB-UniRule"/>
</dbReference>
<organism evidence="6 7">
    <name type="scientific">Erythroxylum novogranatense</name>
    <dbReference type="NCBI Taxonomy" id="1862640"/>
    <lineage>
        <taxon>Eukaryota</taxon>
        <taxon>Viridiplantae</taxon>
        <taxon>Streptophyta</taxon>
        <taxon>Embryophyta</taxon>
        <taxon>Tracheophyta</taxon>
        <taxon>Spermatophyta</taxon>
        <taxon>Magnoliopsida</taxon>
        <taxon>eudicotyledons</taxon>
        <taxon>Gunneridae</taxon>
        <taxon>Pentapetalae</taxon>
        <taxon>rosids</taxon>
        <taxon>fabids</taxon>
        <taxon>Malpighiales</taxon>
        <taxon>Erythroxylaceae</taxon>
        <taxon>Erythroxylum</taxon>
    </lineage>
</organism>
<gene>
    <name evidence="6" type="ORF">K2173_026219</name>
</gene>
<dbReference type="EMBL" id="JAIWQS010000012">
    <property type="protein sequence ID" value="KAJ8749570.1"/>
    <property type="molecule type" value="Genomic_DNA"/>
</dbReference>
<dbReference type="InterPro" id="IPR035441">
    <property type="entry name" value="TFIIS/LEDGF_dom_sf"/>
</dbReference>
<dbReference type="GO" id="GO:0010228">
    <property type="term" value="P:vegetative to reproductive phase transition of meristem"/>
    <property type="evidence" value="ECO:0007669"/>
    <property type="project" value="TreeGrafter"/>
</dbReference>
<sequence length="1021" mass="112779">MEMLNTNLEEIEIGTSASSFQRFLHQQRELFHSQIDQLQSVVVTQCQLTGVNPLSQEMAAGALSIKIGKRPRDLLNPKAVKYMQAVFSIKDAISKKESREISAQFGITVTQVRDFFASQRTRVRKIVRLSREKAIRASASKETQDGVPTSSDPTKPINPIPLNSIGADAFPLNSIIPSTVPLNSIDPAPVPLNSVGPPSVEGMPSCSLQDGALPDLDDLEKHFVDNIFNLLRKEETFSGQMKLMEWILRIQNPSVLDWFLSKGAVMILVTWLSQAAAEEQTSVVLVTLKALCHLPLHKTFPEHMSAILQTVNSLRFYRAPDISNRARVLLARWSKIFARSQATRKPNGIRSQEMILKQSIDEIMGNEVWQPNSSPGNVPALSSEILENVRKMDSSQEMKLLPATIDDPSRKHTLGMLSHSRERRKVQLVEQPGQKAASRSSQASKAVPVSQSRPMSTDDIQKAKMRALFMQGKYGKTGSSSTGNNGIKTEGLSRYSNASSNILSVASKVSPQPKKDENKKSMALLPKVSDKSEDSKDKMATKDPTVDLYSSLIPWRVPAEIKLINTWRVGNGENSKEVDFQRNRNRREMETKYRAVSEIPSNPKEPWDLEMDHDDSLTPEIPIEQPPDADSADVQISHNQTENKVVASEPVLPQMGSGTEPDLELLAVLLKNPELVFALTSGQSGNLSNEDTIKLLDMIKKGGAGLNGVGGNVEEKVEVSLPSPTPPSKPGTSGWAPEVDKNPFSKQRSAGTPVTFTDTGVPTVDKLTGFVQPRMQASGIRVMQNQLRSLPLQQTLAPMPSSSHQSLPSNSVLARTPTSEMAANMKNATVTIHSIENYSTAREETSKHIRPSPTLPFAANPPEIRSIAFPLSPTPTPTAAQMSTPVRSSSCLARITEQPVVYSSRLPTADVGQVPDCWRSRQGGLTLNSLSRANQSNHDASFGRALQPQIPSLPSWDRNEHLGDEVFESWSPENSPDNLSDQRPGRNYPGRRSNSGWEYMPDNRSRQRYQGHNRNINRRFR</sequence>
<feature type="region of interest" description="Disordered" evidence="4">
    <location>
        <begin position="967"/>
        <end position="1021"/>
    </location>
</feature>
<dbReference type="InterPro" id="IPR001356">
    <property type="entry name" value="HD"/>
</dbReference>
<dbReference type="Proteomes" id="UP001159364">
    <property type="component" value="Linkage Group LG12"/>
</dbReference>
<feature type="domain" description="Homeobox" evidence="5">
    <location>
        <begin position="66"/>
        <end position="126"/>
    </location>
</feature>
<feature type="region of interest" description="Disordered" evidence="4">
    <location>
        <begin position="137"/>
        <end position="158"/>
    </location>
</feature>
<dbReference type="SUPFAM" id="SSF47676">
    <property type="entry name" value="Conserved domain common to transcription factors TFIIS, elongin A, CRSP70"/>
    <property type="match status" value="1"/>
</dbReference>
<feature type="region of interest" description="Disordered" evidence="4">
    <location>
        <begin position="473"/>
        <end position="492"/>
    </location>
</feature>
<feature type="region of interest" description="Disordered" evidence="4">
    <location>
        <begin position="406"/>
        <end position="458"/>
    </location>
</feature>
<feature type="compositionally biased region" description="Low complexity" evidence="4">
    <location>
        <begin position="473"/>
        <end position="489"/>
    </location>
</feature>
<dbReference type="PROSITE" id="PS50071">
    <property type="entry name" value="HOMEOBOX_2"/>
    <property type="match status" value="1"/>
</dbReference>
<proteinExistence type="predicted"/>
<feature type="compositionally biased region" description="Basic and acidic residues" evidence="4">
    <location>
        <begin position="528"/>
        <end position="540"/>
    </location>
</feature>
<keyword evidence="3" id="KW-0539">Nucleus</keyword>
<dbReference type="PANTHER" id="PTHR33400:SF6">
    <property type="entry name" value="HOMEOBOX PROTEIN LUMINIDEPENDENS"/>
    <property type="match status" value="1"/>
</dbReference>
<evidence type="ECO:0000256" key="1">
    <source>
        <dbReference type="ARBA" id="ARBA00004123"/>
    </source>
</evidence>
<dbReference type="SUPFAM" id="SSF46689">
    <property type="entry name" value="Homeodomain-like"/>
    <property type="match status" value="1"/>
</dbReference>
<evidence type="ECO:0000313" key="7">
    <source>
        <dbReference type="Proteomes" id="UP001159364"/>
    </source>
</evidence>
<keyword evidence="2 3" id="KW-0238">DNA-binding</keyword>
<evidence type="ECO:0000313" key="6">
    <source>
        <dbReference type="EMBL" id="KAJ8749570.1"/>
    </source>
</evidence>
<dbReference type="SMART" id="SM00389">
    <property type="entry name" value="HOX"/>
    <property type="match status" value="1"/>
</dbReference>
<feature type="region of interest" description="Disordered" evidence="4">
    <location>
        <begin position="506"/>
        <end position="540"/>
    </location>
</feature>
<evidence type="ECO:0000256" key="4">
    <source>
        <dbReference type="SAM" id="MobiDB-lite"/>
    </source>
</evidence>
<reference evidence="6 7" key="1">
    <citation type="submission" date="2021-09" db="EMBL/GenBank/DDBJ databases">
        <title>Genomic insights and catalytic innovation underlie evolution of tropane alkaloids biosynthesis.</title>
        <authorList>
            <person name="Wang Y.-J."/>
            <person name="Tian T."/>
            <person name="Huang J.-P."/>
            <person name="Huang S.-X."/>
        </authorList>
    </citation>
    <scope>NUCLEOTIDE SEQUENCE [LARGE SCALE GENOMIC DNA]</scope>
    <source>
        <strain evidence="6">KIB-2018</strain>
        <tissue evidence="6">Leaf</tissue>
    </source>
</reference>
<dbReference type="PANTHER" id="PTHR33400">
    <property type="entry name" value="ZINC FINGER CCCH DOMAIN-CONTAINING PROTEIN 6-RELATED"/>
    <property type="match status" value="1"/>
</dbReference>
<dbReference type="Gene3D" id="1.10.10.60">
    <property type="entry name" value="Homeodomain-like"/>
    <property type="match status" value="1"/>
</dbReference>
<keyword evidence="3" id="KW-0371">Homeobox</keyword>
<accession>A0AAV8SBZ8</accession>
<protein>
    <recommendedName>
        <fullName evidence="5">Homeobox domain-containing protein</fullName>
    </recommendedName>
</protein>
<evidence type="ECO:0000256" key="3">
    <source>
        <dbReference type="PROSITE-ProRule" id="PRU00108"/>
    </source>
</evidence>
<feature type="compositionally biased region" description="Polar residues" evidence="4">
    <location>
        <begin position="744"/>
        <end position="757"/>
    </location>
</feature>
<name>A0AAV8SBZ8_9ROSI</name>
<feature type="region of interest" description="Disordered" evidence="4">
    <location>
        <begin position="720"/>
        <end position="757"/>
    </location>
</feature>
<feature type="compositionally biased region" description="Polar residues" evidence="4">
    <location>
        <begin position="971"/>
        <end position="981"/>
    </location>
</feature>
<feature type="compositionally biased region" description="Low complexity" evidence="4">
    <location>
        <begin position="434"/>
        <end position="446"/>
    </location>
</feature>
<evidence type="ECO:0000259" key="5">
    <source>
        <dbReference type="PROSITE" id="PS50071"/>
    </source>
</evidence>
<evidence type="ECO:0000256" key="2">
    <source>
        <dbReference type="ARBA" id="ARBA00023125"/>
    </source>
</evidence>
<keyword evidence="7" id="KW-1185">Reference proteome</keyword>